<keyword evidence="3" id="KW-1185">Reference proteome</keyword>
<evidence type="ECO:0000313" key="3">
    <source>
        <dbReference type="Proteomes" id="UP000007796"/>
    </source>
</evidence>
<organism evidence="3">
    <name type="scientific">Grosmannia clavigera (strain kw1407 / UAMH 11150)</name>
    <name type="common">Blue stain fungus</name>
    <name type="synonym">Graphiocladiella clavigera</name>
    <dbReference type="NCBI Taxonomy" id="655863"/>
    <lineage>
        <taxon>Eukaryota</taxon>
        <taxon>Fungi</taxon>
        <taxon>Dikarya</taxon>
        <taxon>Ascomycota</taxon>
        <taxon>Pezizomycotina</taxon>
        <taxon>Sordariomycetes</taxon>
        <taxon>Sordariomycetidae</taxon>
        <taxon>Ophiostomatales</taxon>
        <taxon>Ophiostomataceae</taxon>
        <taxon>Leptographium</taxon>
    </lineage>
</organism>
<evidence type="ECO:0000256" key="1">
    <source>
        <dbReference type="ARBA" id="ARBA00005375"/>
    </source>
</evidence>
<accession>F0XL33</accession>
<dbReference type="GO" id="GO:0016791">
    <property type="term" value="F:phosphatase activity"/>
    <property type="evidence" value="ECO:0007669"/>
    <property type="project" value="TreeGrafter"/>
</dbReference>
<comment type="similarity">
    <text evidence="1">Belongs to the histidine acid phosphatase family.</text>
</comment>
<dbReference type="Pfam" id="PF00328">
    <property type="entry name" value="His_Phos_2"/>
    <property type="match status" value="1"/>
</dbReference>
<evidence type="ECO:0000313" key="2">
    <source>
        <dbReference type="EMBL" id="EFX01735.1"/>
    </source>
</evidence>
<dbReference type="SUPFAM" id="SSF53254">
    <property type="entry name" value="Phosphoglycerate mutase-like"/>
    <property type="match status" value="1"/>
</dbReference>
<proteinExistence type="inferred from homology"/>
<dbReference type="HOGENOM" id="CLU_030126_0_0_1"/>
<dbReference type="GeneID" id="25981831"/>
<dbReference type="Gene3D" id="3.40.50.1240">
    <property type="entry name" value="Phosphoglycerate mutase-like"/>
    <property type="match status" value="1"/>
</dbReference>
<dbReference type="InterPro" id="IPR050645">
    <property type="entry name" value="Histidine_acid_phosphatase"/>
</dbReference>
<dbReference type="PANTHER" id="PTHR11567:SF195">
    <property type="entry name" value="ACID PHOSPHATASE, PUTATIVE (AFU_ORTHOLOGUE AFUA_3G14570)-RELATED"/>
    <property type="match status" value="1"/>
</dbReference>
<dbReference type="EMBL" id="GL629788">
    <property type="protein sequence ID" value="EFX01735.1"/>
    <property type="molecule type" value="Genomic_DNA"/>
</dbReference>
<dbReference type="PANTHER" id="PTHR11567">
    <property type="entry name" value="ACID PHOSPHATASE-RELATED"/>
    <property type="match status" value="1"/>
</dbReference>
<dbReference type="InterPro" id="IPR000560">
    <property type="entry name" value="His_Pase_clade-2"/>
</dbReference>
<dbReference type="OrthoDB" id="10262962at2759"/>
<dbReference type="AlphaFoldDB" id="F0XL33"/>
<sequence>MPPAGSGFVSIQAPEHQPDNITLGTYGGLYTALTEGPTTATPYGTYDYCSMPHPRTAEYQLPAPLRASSDTGITGKLVFLEYLQRHQCRIPYKILPGGETYQDETDPFSANVNGTCQFPQITLGGIQDGYQHGQDLWAVYGEKLGLIPASPRAGRIWLRATDSPLTQGSAGAVLRGMWPGYKGAPPLHLMEGGVDTVNAGYSCNAISSIQSQYKSTSAWATHLELTTELRASLGSMLGATAASWQNTFDHFADNLQGRLCNGYELPCSTTNSSACVTEAQADMVFRAGDWEWNYYYRTQPYVDKYIQAVEGLFIGEVVAHLQAVLDGSSALDYAHHFLHDNDIGPVLGALGINAMRWPAMAANVALEVCGQPIETIHGILDWIPLQQLISILRPYVLTDIASLCSS</sequence>
<dbReference type="RefSeq" id="XP_014171217.1">
    <property type="nucleotide sequence ID" value="XM_014315742.1"/>
</dbReference>
<name>F0XL33_GROCL</name>
<dbReference type="Proteomes" id="UP000007796">
    <property type="component" value="Unassembled WGS sequence"/>
</dbReference>
<protein>
    <submittedName>
        <fullName evidence="2">Histidine acid phosphatase</fullName>
    </submittedName>
</protein>
<reference evidence="2 3" key="1">
    <citation type="journal article" date="2011" name="Proc. Natl. Acad. Sci. U.S.A.">
        <title>Genome and transcriptome analyses of the mountain pine beetle-fungal symbiont Grosmannia clavigera, a lodgepole pine pathogen.</title>
        <authorList>
            <person name="DiGuistini S."/>
            <person name="Wang Y."/>
            <person name="Liao N.Y."/>
            <person name="Taylor G."/>
            <person name="Tanguay P."/>
            <person name="Feau N."/>
            <person name="Henrissat B."/>
            <person name="Chan S.K."/>
            <person name="Hesse-Orce U."/>
            <person name="Alamouti S.M."/>
            <person name="Tsui C.K.M."/>
            <person name="Docking R.T."/>
            <person name="Levasseur A."/>
            <person name="Haridas S."/>
            <person name="Robertson G."/>
            <person name="Birol I."/>
            <person name="Holt R.A."/>
            <person name="Marra M.A."/>
            <person name="Hamelin R.C."/>
            <person name="Hirst M."/>
            <person name="Jones S.J.M."/>
            <person name="Bohlmann J."/>
            <person name="Breuil C."/>
        </authorList>
    </citation>
    <scope>NUCLEOTIDE SEQUENCE [LARGE SCALE GENOMIC DNA]</scope>
    <source>
        <strain evidence="3">kw1407 / UAMH 11150</strain>
    </source>
</reference>
<dbReference type="InParanoid" id="F0XL33"/>
<gene>
    <name evidence="2" type="ORF">CMQ_8201</name>
</gene>
<dbReference type="eggNOG" id="KOG3672">
    <property type="taxonomic scope" value="Eukaryota"/>
</dbReference>
<dbReference type="InterPro" id="IPR029033">
    <property type="entry name" value="His_PPase_superfam"/>
</dbReference>